<feature type="compositionally biased region" description="Basic residues" evidence="1">
    <location>
        <begin position="1"/>
        <end position="14"/>
    </location>
</feature>
<accession>A0A7X4GEB9</accession>
<feature type="region of interest" description="Disordered" evidence="1">
    <location>
        <begin position="1"/>
        <end position="22"/>
    </location>
</feature>
<evidence type="ECO:0000259" key="2">
    <source>
        <dbReference type="Pfam" id="PF09992"/>
    </source>
</evidence>
<dbReference type="EMBL" id="WVTD01000002">
    <property type="protein sequence ID" value="MYL96830.1"/>
    <property type="molecule type" value="Genomic_DNA"/>
</dbReference>
<evidence type="ECO:0000313" key="4">
    <source>
        <dbReference type="Proteomes" id="UP000465810"/>
    </source>
</evidence>
<proteinExistence type="predicted"/>
<name>A0A7X4GEB9_9SPHN</name>
<evidence type="ECO:0000313" key="3">
    <source>
        <dbReference type="EMBL" id="MYL96830.1"/>
    </source>
</evidence>
<gene>
    <name evidence="3" type="ORF">GR702_03455</name>
</gene>
<protein>
    <recommendedName>
        <fullName evidence="2">Phosphodiester glycosidase domain-containing protein</fullName>
    </recommendedName>
</protein>
<reference evidence="3 4" key="1">
    <citation type="submission" date="2019-12" db="EMBL/GenBank/DDBJ databases">
        <authorList>
            <person name="Feng G."/>
            <person name="Zhu H."/>
        </authorList>
    </citation>
    <scope>NUCLEOTIDE SEQUENCE [LARGE SCALE GENOMIC DNA]</scope>
    <source>
        <strain evidence="3 4">FGD1</strain>
    </source>
</reference>
<dbReference type="InterPro" id="IPR018711">
    <property type="entry name" value="NAGPA"/>
</dbReference>
<dbReference type="Proteomes" id="UP000465810">
    <property type="component" value="Unassembled WGS sequence"/>
</dbReference>
<dbReference type="Pfam" id="PF09992">
    <property type="entry name" value="NAGPA"/>
    <property type="match status" value="1"/>
</dbReference>
<evidence type="ECO:0000256" key="1">
    <source>
        <dbReference type="SAM" id="MobiDB-lite"/>
    </source>
</evidence>
<keyword evidence="4" id="KW-1185">Reference proteome</keyword>
<feature type="domain" description="Phosphodiester glycosidase" evidence="2">
    <location>
        <begin position="112"/>
        <end position="263"/>
    </location>
</feature>
<sequence length="292" mass="31339">MRGQKRRSLCRRARSSAGSRGTRVRTVNLPVRGAATAVLALLAACSSETAPRAEVPPPPPCIGETFESASFTHCTAVPGRHSIHAVLGPKGGAPYRSLSQLAVDRPPRSREVAFAVNGGMFDAGGLPIGYFVEEGVRRKALNTNEGWGNFHLMPNGVFYGDANGKWRIRTSEDFLRGVTDRPDFGTQSGPMLVIAGKLHPKIDARLPETGKSLKVRNGVGVDTKGRAHFVISDEPVSFGKLARYFRDGLKCPNALFLDGSVSSLWDPQHGRVDGGPPLGPLIVVEKRAKAKP</sequence>
<organism evidence="3 4">
    <name type="scientific">Novosphingobium silvae</name>
    <dbReference type="NCBI Taxonomy" id="2692619"/>
    <lineage>
        <taxon>Bacteria</taxon>
        <taxon>Pseudomonadati</taxon>
        <taxon>Pseudomonadota</taxon>
        <taxon>Alphaproteobacteria</taxon>
        <taxon>Sphingomonadales</taxon>
        <taxon>Sphingomonadaceae</taxon>
        <taxon>Novosphingobium</taxon>
    </lineage>
</organism>
<dbReference type="AlphaFoldDB" id="A0A7X4GEB9"/>
<comment type="caution">
    <text evidence="3">The sequence shown here is derived from an EMBL/GenBank/DDBJ whole genome shotgun (WGS) entry which is preliminary data.</text>
</comment>